<evidence type="ECO:0000313" key="2">
    <source>
        <dbReference type="Proteomes" id="UP000002424"/>
    </source>
</evidence>
<keyword evidence="2" id="KW-1185">Reference proteome</keyword>
<dbReference type="Proteomes" id="UP000002424">
    <property type="component" value="Chromosome"/>
</dbReference>
<dbReference type="AlphaFoldDB" id="C1DPY0"/>
<dbReference type="HOGENOM" id="CLU_3362966_0_0_6"/>
<proteinExistence type="predicted"/>
<reference evidence="1 2" key="1">
    <citation type="journal article" date="2009" name="J. Bacteriol.">
        <title>Genome sequence of Azotobacter vinelandii, an obligate aerobe specialized to support diverse anaerobic metabolic processes.</title>
        <authorList>
            <person name="Setubal J.C."/>
            <person name="dos Santos P."/>
            <person name="Goldman B.S."/>
            <person name="Ertesvag H."/>
            <person name="Espin G."/>
            <person name="Rubio L.M."/>
            <person name="Valla S."/>
            <person name="Almeida N.F."/>
            <person name="Balasubramanian D."/>
            <person name="Cromes L."/>
            <person name="Curatti L."/>
            <person name="Du Z."/>
            <person name="Godsy E."/>
            <person name="Goodner B."/>
            <person name="Hellner-Burris K."/>
            <person name="Hernandez J.A."/>
            <person name="Houmiel K."/>
            <person name="Imperial J."/>
            <person name="Kennedy C."/>
            <person name="Larson T.J."/>
            <person name="Latreille P."/>
            <person name="Ligon L.S."/>
            <person name="Lu J."/>
            <person name="Maerk M."/>
            <person name="Miller N.M."/>
            <person name="Norton S."/>
            <person name="O'Carroll I.P."/>
            <person name="Paulsen I."/>
            <person name="Raulfs E.C."/>
            <person name="Roemer R."/>
            <person name="Rosser J."/>
            <person name="Segura D."/>
            <person name="Slater S."/>
            <person name="Stricklin S.L."/>
            <person name="Studholme D.J."/>
            <person name="Sun J."/>
            <person name="Viana C.J."/>
            <person name="Wallin E."/>
            <person name="Wang B."/>
            <person name="Wheeler C."/>
            <person name="Zhu H."/>
            <person name="Dean D.R."/>
            <person name="Dixon R."/>
            <person name="Wood D."/>
        </authorList>
    </citation>
    <scope>NUCLEOTIDE SEQUENCE [LARGE SCALE GENOMIC DNA]</scope>
    <source>
        <strain evidence="2">DJ / ATCC BAA-1303</strain>
    </source>
</reference>
<name>C1DPY0_AZOVD</name>
<dbReference type="EMBL" id="CP001157">
    <property type="protein sequence ID" value="ACO79551.1"/>
    <property type="molecule type" value="Genomic_DNA"/>
</dbReference>
<dbReference type="KEGG" id="avn:Avin_34010"/>
<evidence type="ECO:0000313" key="1">
    <source>
        <dbReference type="EMBL" id="ACO79551.1"/>
    </source>
</evidence>
<protein>
    <submittedName>
        <fullName evidence="1">Uncharacterized protein</fullName>
    </submittedName>
</protein>
<sequence length="35" mass="4343">MWLKRRTQWRYFAGSLVGSLNWHDCEKSRITIFKQ</sequence>
<accession>C1DPY0</accession>
<organism evidence="1 2">
    <name type="scientific">Azotobacter vinelandii (strain DJ / ATCC BAA-1303)</name>
    <dbReference type="NCBI Taxonomy" id="322710"/>
    <lineage>
        <taxon>Bacteria</taxon>
        <taxon>Pseudomonadati</taxon>
        <taxon>Pseudomonadota</taxon>
        <taxon>Gammaproteobacteria</taxon>
        <taxon>Pseudomonadales</taxon>
        <taxon>Pseudomonadaceae</taxon>
        <taxon>Azotobacter</taxon>
    </lineage>
</organism>
<gene>
    <name evidence="1" type="ordered locus">Avin_34010</name>
</gene>
<dbReference type="EnsemblBacteria" id="ACO79551">
    <property type="protein sequence ID" value="ACO79551"/>
    <property type="gene ID" value="Avin_34010"/>
</dbReference>